<gene>
    <name evidence="2" type="ORF">KI387_043889</name>
</gene>
<dbReference type="AlphaFoldDB" id="A0AA38CPI6"/>
<proteinExistence type="predicted"/>
<evidence type="ECO:0000313" key="2">
    <source>
        <dbReference type="EMBL" id="KAH9303527.1"/>
    </source>
</evidence>
<protein>
    <recommendedName>
        <fullName evidence="1">Aminotransferase-like plant mobile domain-containing protein</fullName>
    </recommendedName>
</protein>
<evidence type="ECO:0000313" key="3">
    <source>
        <dbReference type="Proteomes" id="UP000824469"/>
    </source>
</evidence>
<dbReference type="PANTHER" id="PTHR46033">
    <property type="entry name" value="PROTEIN MAIN-LIKE 2"/>
    <property type="match status" value="1"/>
</dbReference>
<dbReference type="OMA" id="EARWLDM"/>
<organism evidence="2 3">
    <name type="scientific">Taxus chinensis</name>
    <name type="common">Chinese yew</name>
    <name type="synonym">Taxus wallichiana var. chinensis</name>
    <dbReference type="NCBI Taxonomy" id="29808"/>
    <lineage>
        <taxon>Eukaryota</taxon>
        <taxon>Viridiplantae</taxon>
        <taxon>Streptophyta</taxon>
        <taxon>Embryophyta</taxon>
        <taxon>Tracheophyta</taxon>
        <taxon>Spermatophyta</taxon>
        <taxon>Pinopsida</taxon>
        <taxon>Pinidae</taxon>
        <taxon>Conifers II</taxon>
        <taxon>Cupressales</taxon>
        <taxon>Taxaceae</taxon>
        <taxon>Taxus</taxon>
    </lineage>
</organism>
<reference evidence="2 3" key="1">
    <citation type="journal article" date="2021" name="Nat. Plants">
        <title>The Taxus genome provides insights into paclitaxel biosynthesis.</title>
        <authorList>
            <person name="Xiong X."/>
            <person name="Gou J."/>
            <person name="Liao Q."/>
            <person name="Li Y."/>
            <person name="Zhou Q."/>
            <person name="Bi G."/>
            <person name="Li C."/>
            <person name="Du R."/>
            <person name="Wang X."/>
            <person name="Sun T."/>
            <person name="Guo L."/>
            <person name="Liang H."/>
            <person name="Lu P."/>
            <person name="Wu Y."/>
            <person name="Zhang Z."/>
            <person name="Ro D.K."/>
            <person name="Shang Y."/>
            <person name="Huang S."/>
            <person name="Yan J."/>
        </authorList>
    </citation>
    <scope>NUCLEOTIDE SEQUENCE [LARGE SCALE GENOMIC DNA]</scope>
    <source>
        <strain evidence="2">Ta-2019</strain>
    </source>
</reference>
<dbReference type="PANTHER" id="PTHR46033:SF8">
    <property type="entry name" value="PROTEIN MAINTENANCE OF MERISTEMS-LIKE"/>
    <property type="match status" value="1"/>
</dbReference>
<feature type="domain" description="Aminotransferase-like plant mobile" evidence="1">
    <location>
        <begin position="48"/>
        <end position="290"/>
    </location>
</feature>
<dbReference type="GO" id="GO:0010073">
    <property type="term" value="P:meristem maintenance"/>
    <property type="evidence" value="ECO:0007669"/>
    <property type="project" value="InterPro"/>
</dbReference>
<dbReference type="EMBL" id="JAHRHJ020000009">
    <property type="protein sequence ID" value="KAH9303527.1"/>
    <property type="molecule type" value="Genomic_DNA"/>
</dbReference>
<keyword evidence="3" id="KW-1185">Reference proteome</keyword>
<name>A0AA38CPI6_TAXCH</name>
<dbReference type="Proteomes" id="UP000824469">
    <property type="component" value="Unassembled WGS sequence"/>
</dbReference>
<dbReference type="InterPro" id="IPR044824">
    <property type="entry name" value="MAIN-like"/>
</dbReference>
<accession>A0AA38CPI6</accession>
<dbReference type="Pfam" id="PF10536">
    <property type="entry name" value="PMD"/>
    <property type="match status" value="1"/>
</dbReference>
<comment type="caution">
    <text evidence="2">The sequence shown here is derived from an EMBL/GenBank/DDBJ whole genome shotgun (WGS) entry which is preliminary data.</text>
</comment>
<sequence>MQAREEYIRWSWERECDWLPEVLDALSADEEDTLQRAGILRISRVPHIAPSSHILCDLFSYWDADRNTFRFLGVRGEWTITLEDVYRILGVPIIGRRLTLETAGSRAQIVQWAGYMGDAAISTGPKKGVRVRSIPSLPIPIFRQAIMGILASRLIGDKGGDTLLYCWAPIIAQIEGHGRIYAWGADILGTTYHDLYRVVRLQGQSLSHPTLVMSWVYERFIPYGRGVEVADPGAVREARWLDMSVLRAPHQPVASLTTADMEAIPYQLMAGIWGEEALTLISCSTTGQLIDRVGRVEVHPFGRVPQ</sequence>
<dbReference type="InterPro" id="IPR019557">
    <property type="entry name" value="AminoTfrase-like_pln_mobile"/>
</dbReference>
<evidence type="ECO:0000259" key="1">
    <source>
        <dbReference type="Pfam" id="PF10536"/>
    </source>
</evidence>